<feature type="non-terminal residue" evidence="4">
    <location>
        <position position="1"/>
    </location>
</feature>
<evidence type="ECO:0000256" key="1">
    <source>
        <dbReference type="ARBA" id="ARBA00005560"/>
    </source>
</evidence>
<evidence type="ECO:0000313" key="4">
    <source>
        <dbReference type="EMBL" id="KAF0749921.1"/>
    </source>
</evidence>
<name>A0A6G0Y6L6_APHCR</name>
<dbReference type="Gene3D" id="3.30.310.10">
    <property type="entry name" value="TATA-Binding Protein"/>
    <property type="match status" value="2"/>
</dbReference>
<organism evidence="4 5">
    <name type="scientific">Aphis craccivora</name>
    <name type="common">Cowpea aphid</name>
    <dbReference type="NCBI Taxonomy" id="307492"/>
    <lineage>
        <taxon>Eukaryota</taxon>
        <taxon>Metazoa</taxon>
        <taxon>Ecdysozoa</taxon>
        <taxon>Arthropoda</taxon>
        <taxon>Hexapoda</taxon>
        <taxon>Insecta</taxon>
        <taxon>Pterygota</taxon>
        <taxon>Neoptera</taxon>
        <taxon>Paraneoptera</taxon>
        <taxon>Hemiptera</taxon>
        <taxon>Sternorrhyncha</taxon>
        <taxon>Aphidomorpha</taxon>
        <taxon>Aphidoidea</taxon>
        <taxon>Aphididae</taxon>
        <taxon>Aphidini</taxon>
        <taxon>Aphis</taxon>
        <taxon>Aphis</taxon>
    </lineage>
</organism>
<dbReference type="Proteomes" id="UP000478052">
    <property type="component" value="Unassembled WGS sequence"/>
</dbReference>
<dbReference type="AlphaFoldDB" id="A0A6G0Y6L6"/>
<dbReference type="PANTHER" id="PTHR10126">
    <property type="entry name" value="TATA-BOX BINDING PROTEIN"/>
    <property type="match status" value="1"/>
</dbReference>
<dbReference type="EMBL" id="VUJU01005923">
    <property type="protein sequence ID" value="KAF0749921.1"/>
    <property type="molecule type" value="Genomic_DNA"/>
</dbReference>
<dbReference type="InterPro" id="IPR012295">
    <property type="entry name" value="TBP_dom_sf"/>
</dbReference>
<dbReference type="SUPFAM" id="SSF55945">
    <property type="entry name" value="TATA-box binding protein-like"/>
    <property type="match status" value="2"/>
</dbReference>
<keyword evidence="3" id="KW-0804">Transcription</keyword>
<evidence type="ECO:0000256" key="2">
    <source>
        <dbReference type="ARBA" id="ARBA00023125"/>
    </source>
</evidence>
<sequence>NCITIKCICYFQNISIKMDLSDDEEFYDSDQSDVGEQSLHAMLSKTLYDKDNEYEEYGEQIAGEEEALGSVQEEVLGKVTDDGGQEEVVLGPVYSEKDDTNFNEESKGPDSKFVKKLEDAEEVVLTPEVIGALENKHFFDGLDDDNFEPIKKKQKLNNDDSNNANPHKTIIMHIPQFIRCNKGGQSIQVQNIVCGANMGCPLDLVRIVMWTSNSEYNPQRFNGLIMRLRTPNVTSLLFPSGKMIMQGAKDDRTGNLGCRKVAKILERLGHNVQFCDYTVHNIVCTWDVGFPIMLEELNTAHSQFTSFEPEVFPALIYRMVKPRAVFLMFVNGKVVLTGLKTKADIKESVFLMQDVLNNFRKT</sequence>
<dbReference type="GO" id="GO:0003677">
    <property type="term" value="F:DNA binding"/>
    <property type="evidence" value="ECO:0007669"/>
    <property type="project" value="UniProtKB-KW"/>
</dbReference>
<dbReference type="GO" id="GO:0006352">
    <property type="term" value="P:DNA-templated transcription initiation"/>
    <property type="evidence" value="ECO:0007669"/>
    <property type="project" value="InterPro"/>
</dbReference>
<protein>
    <submittedName>
        <fullName evidence="4">TATA-box-binding protein-like</fullName>
    </submittedName>
</protein>
<keyword evidence="2" id="KW-0238">DNA-binding</keyword>
<accession>A0A6G0Y6L6</accession>
<comment type="caution">
    <text evidence="4">The sequence shown here is derived from an EMBL/GenBank/DDBJ whole genome shotgun (WGS) entry which is preliminary data.</text>
</comment>
<comment type="similarity">
    <text evidence="1">Belongs to the TBP family.</text>
</comment>
<gene>
    <name evidence="4" type="ORF">FWK35_00033593</name>
</gene>
<evidence type="ECO:0000256" key="3">
    <source>
        <dbReference type="ARBA" id="ARBA00023163"/>
    </source>
</evidence>
<dbReference type="Pfam" id="PF00352">
    <property type="entry name" value="TBP"/>
    <property type="match status" value="2"/>
</dbReference>
<dbReference type="OrthoDB" id="2127950at2759"/>
<proteinExistence type="inferred from homology"/>
<dbReference type="InterPro" id="IPR000814">
    <property type="entry name" value="TBP"/>
</dbReference>
<reference evidence="4 5" key="1">
    <citation type="submission" date="2019-08" db="EMBL/GenBank/DDBJ databases">
        <title>Whole genome of Aphis craccivora.</title>
        <authorList>
            <person name="Voronova N.V."/>
            <person name="Shulinski R.S."/>
            <person name="Bandarenka Y.V."/>
            <person name="Zhorov D.G."/>
            <person name="Warner D."/>
        </authorList>
    </citation>
    <scope>NUCLEOTIDE SEQUENCE [LARGE SCALE GENOMIC DNA]</scope>
    <source>
        <strain evidence="4">180601</strain>
        <tissue evidence="4">Whole Body</tissue>
    </source>
</reference>
<dbReference type="PRINTS" id="PR00686">
    <property type="entry name" value="TIFACTORIID"/>
</dbReference>
<keyword evidence="5" id="KW-1185">Reference proteome</keyword>
<evidence type="ECO:0000313" key="5">
    <source>
        <dbReference type="Proteomes" id="UP000478052"/>
    </source>
</evidence>